<protein>
    <submittedName>
        <fullName evidence="1">Pectate lyase A</fullName>
    </submittedName>
</protein>
<keyword evidence="1" id="KW-0456">Lyase</keyword>
<dbReference type="EMBL" id="MZ348422">
    <property type="protein sequence ID" value="QYN80046.1"/>
    <property type="molecule type" value="Genomic_DNA"/>
</dbReference>
<accession>A0AAE8BEK6</accession>
<keyword evidence="2" id="KW-1185">Reference proteome</keyword>
<reference evidence="1" key="1">
    <citation type="journal article" date="2021" name="Viruses">
        <title>Novel Viruses That Lyse Plant and Human Strains of Kosakonia cowanii.</title>
        <authorList>
            <person name="Petrzik K."/>
            <person name="Brazdova S."/>
            <person name="Krawczyk K."/>
        </authorList>
    </citation>
    <scope>NUCLEOTIDE SEQUENCE</scope>
</reference>
<organism evidence="1 2">
    <name type="scientific">Kosakonia phage Kc263</name>
    <dbReference type="NCBI Taxonomy" id="2863194"/>
    <lineage>
        <taxon>Viruses</taxon>
        <taxon>Duplodnaviria</taxon>
        <taxon>Heunggongvirae</taxon>
        <taxon>Uroviricota</taxon>
        <taxon>Caudoviricetes</taxon>
        <taxon>Chimalliviridae</taxon>
        <taxon>Branisovskavirus</taxon>
        <taxon>Branisovskavirus Kc263</taxon>
    </lineage>
</organism>
<name>A0AAE8BEK6_9CAUD</name>
<evidence type="ECO:0000313" key="1">
    <source>
        <dbReference type="EMBL" id="QYN80046.1"/>
    </source>
</evidence>
<dbReference type="RefSeq" id="YP_010676858.1">
    <property type="nucleotide sequence ID" value="NC_071015.1"/>
</dbReference>
<dbReference type="Proteomes" id="UP000828443">
    <property type="component" value="Segment"/>
</dbReference>
<dbReference type="GeneID" id="77953223"/>
<dbReference type="KEGG" id="vg:77953223"/>
<evidence type="ECO:0000313" key="2">
    <source>
        <dbReference type="Proteomes" id="UP000828443"/>
    </source>
</evidence>
<dbReference type="GO" id="GO:0016829">
    <property type="term" value="F:lyase activity"/>
    <property type="evidence" value="ECO:0007669"/>
    <property type="project" value="UniProtKB-KW"/>
</dbReference>
<sequence length="169" mass="19238">MTKRYSVVIDNQLCVITDHLTGGKLSVKQHLTEEYMDNLTDNDLNPLIDFSNGFYEEVGNHNLSLRIIGTENTITFTDNNTPILEGGVTLHKVDLINPYIVNSSLRNVQVLGVEECHFAHSSVDDFKHVFTDSNKLHISHCFINEGNPIKNSARRTEFLMNKCRNGEMW</sequence>
<proteinExistence type="predicted"/>